<protein>
    <recommendedName>
        <fullName evidence="3">DNA primase/polymerase bifunctional N-terminal domain-containing protein</fullName>
    </recommendedName>
</protein>
<evidence type="ECO:0000313" key="1">
    <source>
        <dbReference type="EMBL" id="CCH29911.1"/>
    </source>
</evidence>
<evidence type="ECO:0000313" key="2">
    <source>
        <dbReference type="Proteomes" id="UP000006281"/>
    </source>
</evidence>
<accession>K0JV95</accession>
<dbReference type="RefSeq" id="WP_015100023.1">
    <property type="nucleotide sequence ID" value="NC_019673.1"/>
</dbReference>
<dbReference type="OrthoDB" id="3690636at2"/>
<dbReference type="AlphaFoldDB" id="K0JV95"/>
<sequence length="172" mass="19003">MTNGLECALACVERGWPVVPGALWHNDNYMDPVFGREWESLELCPADMAVTDEDLVRLWWPVLPSRLMRSTLVVTVADLVAVALELDRAEHLVTLKAFTADPTPVVVVPAFERPAVFLLSSSRGLSREEIFPIGATVPLPPSVVEGREVSWLSPMADCEELMTGEQLSLLMM</sequence>
<evidence type="ECO:0008006" key="3">
    <source>
        <dbReference type="Google" id="ProtNLM"/>
    </source>
</evidence>
<keyword evidence="2" id="KW-1185">Reference proteome</keyword>
<dbReference type="BioCyc" id="SESP1179773:BN6_RS12605-MONOMER"/>
<dbReference type="KEGG" id="sesp:BN6_25980"/>
<gene>
    <name evidence="1" type="ordered locus">BN6_25980</name>
</gene>
<dbReference type="EMBL" id="HE804045">
    <property type="protein sequence ID" value="CCH29911.1"/>
    <property type="molecule type" value="Genomic_DNA"/>
</dbReference>
<reference evidence="1 2" key="1">
    <citation type="journal article" date="2012" name="BMC Genomics">
        <title>Complete genome sequence of Saccharothrix espanaensis DSM 44229T and comparison to the other completely sequenced Pseudonocardiaceae.</title>
        <authorList>
            <person name="Strobel T."/>
            <person name="Al-Dilaimi A."/>
            <person name="Blom J."/>
            <person name="Gessner A."/>
            <person name="Kalinowski J."/>
            <person name="Luzhetska M."/>
            <person name="Puhler A."/>
            <person name="Szczepanowski R."/>
            <person name="Bechthold A."/>
            <person name="Ruckert C."/>
        </authorList>
    </citation>
    <scope>NUCLEOTIDE SEQUENCE [LARGE SCALE GENOMIC DNA]</scope>
    <source>
        <strain evidence="2">ATCC 51144 / DSM 44229 / JCM 9112 / NBRC 15066 / NRRL 15764</strain>
    </source>
</reference>
<proteinExistence type="predicted"/>
<dbReference type="HOGENOM" id="CLU_1414272_0_0_11"/>
<name>K0JV95_SACES</name>
<dbReference type="Proteomes" id="UP000006281">
    <property type="component" value="Chromosome"/>
</dbReference>
<organism evidence="1 2">
    <name type="scientific">Saccharothrix espanaensis (strain ATCC 51144 / DSM 44229 / JCM 9112 / NBRC 15066 / NRRL 15764)</name>
    <dbReference type="NCBI Taxonomy" id="1179773"/>
    <lineage>
        <taxon>Bacteria</taxon>
        <taxon>Bacillati</taxon>
        <taxon>Actinomycetota</taxon>
        <taxon>Actinomycetes</taxon>
        <taxon>Pseudonocardiales</taxon>
        <taxon>Pseudonocardiaceae</taxon>
        <taxon>Saccharothrix</taxon>
    </lineage>
</organism>